<dbReference type="Gene3D" id="4.10.400.10">
    <property type="entry name" value="Low-density Lipoprotein Receptor"/>
    <property type="match status" value="3"/>
</dbReference>
<dbReference type="SMART" id="SM00192">
    <property type="entry name" value="LDLa"/>
    <property type="match status" value="3"/>
</dbReference>
<reference evidence="8 9" key="1">
    <citation type="submission" date="2014-10" db="EMBL/GenBank/DDBJ databases">
        <title>Draft genome of the hookworm Ancylostoma caninum.</title>
        <authorList>
            <person name="Mitreva M."/>
        </authorList>
    </citation>
    <scope>NUCLEOTIDE SEQUENCE [LARGE SCALE GENOMIC DNA]</scope>
    <source>
        <strain evidence="8 9">Baltimore</strain>
    </source>
</reference>
<dbReference type="GO" id="GO:0016192">
    <property type="term" value="P:vesicle-mediated transport"/>
    <property type="evidence" value="ECO:0007669"/>
    <property type="project" value="UniProtKB-ARBA"/>
</dbReference>
<dbReference type="PANTHER" id="PTHR24270">
    <property type="entry name" value="LOW-DENSITY LIPOPROTEIN RECEPTOR-RELATED"/>
    <property type="match status" value="1"/>
</dbReference>
<accession>A0A368GHS1</accession>
<sequence length="239" mass="26450">MHMGCKPFCMHISPPSTFSDYSGRIGLRCPPYQFDCDPTRPIPFCIPMVALRNCRVDCPNMSDEWCGVGKVLCDTNFSGLPCGRCVRFEEMGVRCRDQRWKALCEVSGSVKCSTTPNCVLPQWILDGKDDCGDGSDEEPCRLTECSPSTSSIMPLFNTSAVTTTTVRSTEMSLLTKGPVEPPEIRPACDIDEFRCLSGDCVEGTRVLDGKPDCFDRSDESGLADFSFSSKFSSRELQYC</sequence>
<comment type="caution">
    <text evidence="7">Lacks conserved residue(s) required for the propagation of feature annotation.</text>
</comment>
<evidence type="ECO:0000313" key="8">
    <source>
        <dbReference type="EMBL" id="RCN43924.1"/>
    </source>
</evidence>
<proteinExistence type="predicted"/>
<keyword evidence="8" id="KW-0675">Receptor</keyword>
<dbReference type="SUPFAM" id="SSF57424">
    <property type="entry name" value="LDL receptor-like module"/>
    <property type="match status" value="3"/>
</dbReference>
<dbReference type="PRINTS" id="PR00261">
    <property type="entry name" value="LDLRECEPTOR"/>
</dbReference>
<protein>
    <submittedName>
        <fullName evidence="8">Low-density lipoprotein receptor domain class A</fullName>
    </submittedName>
</protein>
<dbReference type="CDD" id="cd00112">
    <property type="entry name" value="LDLa"/>
    <property type="match status" value="2"/>
</dbReference>
<dbReference type="Pfam" id="PF00057">
    <property type="entry name" value="Ldl_recept_a"/>
    <property type="match status" value="2"/>
</dbReference>
<keyword evidence="2" id="KW-0812">Transmembrane</keyword>
<dbReference type="InterPro" id="IPR050685">
    <property type="entry name" value="LDLR"/>
</dbReference>
<comment type="subcellular location">
    <subcellularLocation>
        <location evidence="1">Membrane</location>
        <topology evidence="1">Single-pass membrane protein</topology>
    </subcellularLocation>
</comment>
<evidence type="ECO:0000256" key="5">
    <source>
        <dbReference type="ARBA" id="ARBA00023136"/>
    </source>
</evidence>
<keyword evidence="6 7" id="KW-1015">Disulfide bond</keyword>
<keyword evidence="9" id="KW-1185">Reference proteome</keyword>
<keyword evidence="4" id="KW-1133">Transmembrane helix</keyword>
<feature type="disulfide bond" evidence="7">
    <location>
        <begin position="188"/>
        <end position="200"/>
    </location>
</feature>
<evidence type="ECO:0000256" key="4">
    <source>
        <dbReference type="ARBA" id="ARBA00022989"/>
    </source>
</evidence>
<dbReference type="OrthoDB" id="6514358at2759"/>
<dbReference type="InterPro" id="IPR002172">
    <property type="entry name" value="LDrepeatLR_classA_rpt"/>
</dbReference>
<dbReference type="PROSITE" id="PS50068">
    <property type="entry name" value="LDLRA_2"/>
    <property type="match status" value="2"/>
</dbReference>
<gene>
    <name evidence="8" type="ORF">ANCCAN_10125</name>
</gene>
<dbReference type="PANTHER" id="PTHR24270:SF62">
    <property type="entry name" value="LOW-DENSITY LIPOPROTEIN RECEPTOR-RELATED PROTEIN 2"/>
    <property type="match status" value="1"/>
</dbReference>
<keyword evidence="8" id="KW-0449">Lipoprotein</keyword>
<evidence type="ECO:0000256" key="2">
    <source>
        <dbReference type="ARBA" id="ARBA00022692"/>
    </source>
</evidence>
<dbReference type="STRING" id="29170.A0A368GHS1"/>
<feature type="disulfide bond" evidence="7">
    <location>
        <begin position="195"/>
        <end position="213"/>
    </location>
</feature>
<evidence type="ECO:0000313" key="9">
    <source>
        <dbReference type="Proteomes" id="UP000252519"/>
    </source>
</evidence>
<evidence type="ECO:0000256" key="7">
    <source>
        <dbReference type="PROSITE-ProRule" id="PRU00124"/>
    </source>
</evidence>
<evidence type="ECO:0000256" key="6">
    <source>
        <dbReference type="ARBA" id="ARBA00023157"/>
    </source>
</evidence>
<dbReference type="Proteomes" id="UP000252519">
    <property type="component" value="Unassembled WGS sequence"/>
</dbReference>
<name>A0A368GHS1_ANCCA</name>
<comment type="caution">
    <text evidence="8">The sequence shown here is derived from an EMBL/GenBank/DDBJ whole genome shotgun (WGS) entry which is preliminary data.</text>
</comment>
<organism evidence="8 9">
    <name type="scientific">Ancylostoma caninum</name>
    <name type="common">Dog hookworm</name>
    <dbReference type="NCBI Taxonomy" id="29170"/>
    <lineage>
        <taxon>Eukaryota</taxon>
        <taxon>Metazoa</taxon>
        <taxon>Ecdysozoa</taxon>
        <taxon>Nematoda</taxon>
        <taxon>Chromadorea</taxon>
        <taxon>Rhabditida</taxon>
        <taxon>Rhabditina</taxon>
        <taxon>Rhabditomorpha</taxon>
        <taxon>Strongyloidea</taxon>
        <taxon>Ancylostomatidae</taxon>
        <taxon>Ancylostomatinae</taxon>
        <taxon>Ancylostoma</taxon>
    </lineage>
</organism>
<evidence type="ECO:0000256" key="3">
    <source>
        <dbReference type="ARBA" id="ARBA00022737"/>
    </source>
</evidence>
<dbReference type="AlphaFoldDB" id="A0A368GHS1"/>
<keyword evidence="5" id="KW-0472">Membrane</keyword>
<dbReference type="InterPro" id="IPR036055">
    <property type="entry name" value="LDL_receptor-like_sf"/>
</dbReference>
<dbReference type="GO" id="GO:0005886">
    <property type="term" value="C:plasma membrane"/>
    <property type="evidence" value="ECO:0007669"/>
    <property type="project" value="TreeGrafter"/>
</dbReference>
<dbReference type="EMBL" id="JOJR01000143">
    <property type="protein sequence ID" value="RCN43924.1"/>
    <property type="molecule type" value="Genomic_DNA"/>
</dbReference>
<keyword evidence="3" id="KW-0677">Repeat</keyword>
<evidence type="ECO:0000256" key="1">
    <source>
        <dbReference type="ARBA" id="ARBA00004167"/>
    </source>
</evidence>